<evidence type="ECO:0000256" key="1">
    <source>
        <dbReference type="ARBA" id="ARBA00004167"/>
    </source>
</evidence>
<dbReference type="SMART" id="SM00409">
    <property type="entry name" value="IG"/>
    <property type="match status" value="2"/>
</dbReference>
<name>A0A3Q3DRG0_HIPCM</name>
<comment type="subcellular location">
    <subcellularLocation>
        <location evidence="1">Membrane</location>
        <topology evidence="1">Single-pass membrane protein</topology>
    </subcellularLocation>
</comment>
<evidence type="ECO:0000313" key="15">
    <source>
        <dbReference type="Proteomes" id="UP000264820"/>
    </source>
</evidence>
<dbReference type="GeneTree" id="ENSGT00940000157535"/>
<evidence type="ECO:0000256" key="4">
    <source>
        <dbReference type="ARBA" id="ARBA00022729"/>
    </source>
</evidence>
<dbReference type="PANTHER" id="PTHR23277">
    <property type="entry name" value="NECTIN-RELATED"/>
    <property type="match status" value="1"/>
</dbReference>
<dbReference type="GO" id="GO:0007156">
    <property type="term" value="P:homophilic cell adhesion via plasma membrane adhesion molecules"/>
    <property type="evidence" value="ECO:0007669"/>
    <property type="project" value="TreeGrafter"/>
</dbReference>
<evidence type="ECO:0000259" key="13">
    <source>
        <dbReference type="PROSITE" id="PS50835"/>
    </source>
</evidence>
<feature type="domain" description="Ig-like" evidence="13">
    <location>
        <begin position="15"/>
        <end position="132"/>
    </location>
</feature>
<dbReference type="GO" id="GO:0005912">
    <property type="term" value="C:adherens junction"/>
    <property type="evidence" value="ECO:0007669"/>
    <property type="project" value="TreeGrafter"/>
</dbReference>
<keyword evidence="6" id="KW-0130">Cell adhesion</keyword>
<keyword evidence="3 11" id="KW-0812">Transmembrane</keyword>
<dbReference type="InterPro" id="IPR007110">
    <property type="entry name" value="Ig-like_dom"/>
</dbReference>
<keyword evidence="5" id="KW-0677">Repeat</keyword>
<keyword evidence="10" id="KW-0325">Glycoprotein</keyword>
<organism evidence="14 15">
    <name type="scientific">Hippocampus comes</name>
    <name type="common">Tiger tail seahorse</name>
    <dbReference type="NCBI Taxonomy" id="109280"/>
    <lineage>
        <taxon>Eukaryota</taxon>
        <taxon>Metazoa</taxon>
        <taxon>Chordata</taxon>
        <taxon>Craniata</taxon>
        <taxon>Vertebrata</taxon>
        <taxon>Euteleostomi</taxon>
        <taxon>Actinopterygii</taxon>
        <taxon>Neopterygii</taxon>
        <taxon>Teleostei</taxon>
        <taxon>Neoteleostei</taxon>
        <taxon>Acanthomorphata</taxon>
        <taxon>Syngnathiaria</taxon>
        <taxon>Syngnathiformes</taxon>
        <taxon>Syngnathoidei</taxon>
        <taxon>Syngnathidae</taxon>
        <taxon>Hippocampus</taxon>
    </lineage>
</organism>
<dbReference type="InterPro" id="IPR013783">
    <property type="entry name" value="Ig-like_fold"/>
</dbReference>
<feature type="transmembrane region" description="Helical" evidence="11">
    <location>
        <begin position="335"/>
        <end position="358"/>
    </location>
</feature>
<keyword evidence="4 12" id="KW-0732">Signal</keyword>
<evidence type="ECO:0000256" key="3">
    <source>
        <dbReference type="ARBA" id="ARBA00022692"/>
    </source>
</evidence>
<keyword evidence="8 11" id="KW-0472">Membrane</keyword>
<proteinExistence type="inferred from homology"/>
<accession>A0A3Q3DRG0</accession>
<evidence type="ECO:0000256" key="5">
    <source>
        <dbReference type="ARBA" id="ARBA00022737"/>
    </source>
</evidence>
<feature type="domain" description="Ig-like" evidence="13">
    <location>
        <begin position="214"/>
        <end position="321"/>
    </location>
</feature>
<dbReference type="InterPro" id="IPR003598">
    <property type="entry name" value="Ig_sub2"/>
</dbReference>
<dbReference type="PANTHER" id="PTHR23277:SF11">
    <property type="entry name" value="NECTIN-4"/>
    <property type="match status" value="1"/>
</dbReference>
<evidence type="ECO:0000256" key="9">
    <source>
        <dbReference type="ARBA" id="ARBA00023157"/>
    </source>
</evidence>
<dbReference type="PROSITE" id="PS50835">
    <property type="entry name" value="IG_LIKE"/>
    <property type="match status" value="2"/>
</dbReference>
<keyword evidence="15" id="KW-1185">Reference proteome</keyword>
<reference evidence="14" key="1">
    <citation type="submission" date="2025-08" db="UniProtKB">
        <authorList>
            <consortium name="Ensembl"/>
        </authorList>
    </citation>
    <scope>IDENTIFICATION</scope>
</reference>
<dbReference type="Pfam" id="PF08205">
    <property type="entry name" value="C2-set_2"/>
    <property type="match status" value="1"/>
</dbReference>
<feature type="signal peptide" evidence="12">
    <location>
        <begin position="1"/>
        <end position="21"/>
    </location>
</feature>
<dbReference type="Pfam" id="PF13927">
    <property type="entry name" value="Ig_3"/>
    <property type="match status" value="1"/>
</dbReference>
<dbReference type="OMA" id="GHTEEWQ"/>
<dbReference type="SUPFAM" id="SSF48726">
    <property type="entry name" value="Immunoglobulin"/>
    <property type="match status" value="2"/>
</dbReference>
<keyword evidence="7 11" id="KW-1133">Transmembrane helix</keyword>
<dbReference type="InterPro" id="IPR036179">
    <property type="entry name" value="Ig-like_dom_sf"/>
</dbReference>
<keyword evidence="9" id="KW-1015">Disulfide bond</keyword>
<dbReference type="Ensembl" id="ENSHCOT00000010727.1">
    <property type="protein sequence ID" value="ENSHCOP00000018650.1"/>
    <property type="gene ID" value="ENSHCOG00000003346.1"/>
</dbReference>
<evidence type="ECO:0000256" key="6">
    <source>
        <dbReference type="ARBA" id="ARBA00022889"/>
    </source>
</evidence>
<dbReference type="InterPro" id="IPR003599">
    <property type="entry name" value="Ig_sub"/>
</dbReference>
<evidence type="ECO:0000256" key="11">
    <source>
        <dbReference type="SAM" id="Phobius"/>
    </source>
</evidence>
<evidence type="ECO:0000256" key="7">
    <source>
        <dbReference type="ARBA" id="ARBA00022989"/>
    </source>
</evidence>
<dbReference type="STRING" id="109280.ENSHCOP00000018650"/>
<protein>
    <submittedName>
        <fullName evidence="14">Nectin-4-like</fullName>
    </submittedName>
</protein>
<feature type="chain" id="PRO_5018662596" evidence="12">
    <location>
        <begin position="22"/>
        <end position="417"/>
    </location>
</feature>
<evidence type="ECO:0000256" key="2">
    <source>
        <dbReference type="ARBA" id="ARBA00007810"/>
    </source>
</evidence>
<dbReference type="Gene3D" id="2.60.40.10">
    <property type="entry name" value="Immunoglobulins"/>
    <property type="match status" value="3"/>
</dbReference>
<evidence type="ECO:0000256" key="10">
    <source>
        <dbReference type="ARBA" id="ARBA00023180"/>
    </source>
</evidence>
<dbReference type="InterPro" id="IPR013106">
    <property type="entry name" value="Ig_V-set"/>
</dbReference>
<reference evidence="14" key="2">
    <citation type="submission" date="2025-09" db="UniProtKB">
        <authorList>
            <consortium name="Ensembl"/>
        </authorList>
    </citation>
    <scope>IDENTIFICATION</scope>
</reference>
<dbReference type="InterPro" id="IPR051427">
    <property type="entry name" value="Nectin/Nectin-like"/>
</dbReference>
<dbReference type="GO" id="GO:0007157">
    <property type="term" value="P:heterophilic cell-cell adhesion via plasma membrane cell adhesion molecules"/>
    <property type="evidence" value="ECO:0007669"/>
    <property type="project" value="TreeGrafter"/>
</dbReference>
<dbReference type="InterPro" id="IPR013162">
    <property type="entry name" value="CD80_C2-set"/>
</dbReference>
<dbReference type="SMART" id="SM00408">
    <property type="entry name" value="IGc2"/>
    <property type="match status" value="2"/>
</dbReference>
<evidence type="ECO:0000256" key="12">
    <source>
        <dbReference type="SAM" id="SignalP"/>
    </source>
</evidence>
<dbReference type="Proteomes" id="UP000264820">
    <property type="component" value="Unplaced"/>
</dbReference>
<comment type="similarity">
    <text evidence="2">Belongs to the nectin family.</text>
</comment>
<dbReference type="Pfam" id="PF07686">
    <property type="entry name" value="V-set"/>
    <property type="match status" value="1"/>
</dbReference>
<evidence type="ECO:0000313" key="14">
    <source>
        <dbReference type="Ensembl" id="ENSHCOP00000018650.1"/>
    </source>
</evidence>
<evidence type="ECO:0000256" key="8">
    <source>
        <dbReference type="ARBA" id="ARBA00023136"/>
    </source>
</evidence>
<dbReference type="AlphaFoldDB" id="A0A3Q3DRG0"/>
<sequence>MTSWLRGLSLCLLVPWISVTGEFVKRPPNDSIYSLAEKETVLPCRFQPEEMQLVVQVTWYRETPEGWDQIITAHHIDGQTAFGAWSGRVRFNSSIPTEDSSLVLFSTDVSDEGRYTCHVNSYPLGNFDQIVTLMVWTIPISSLDPVILVEGQSYRQAASCRSLARPAPQLSWDTELHGQSMNRSWANGAITTHFSLHPLRKMNGKKLDCLVWHPTLTAGPRRHQNKLVVHFPPDSEVSGYNGDWYVGREHAALTCVSGGNPKPQQFTWARHGKALPAGLIPHPNGTLEFRRPLSLSDSGTYQCVAKNEVGVGTAEVEIFVSEFPERQIMSETTTMVVVGVIAVGLLLLMLVIIITVTCHHKKKNKKLKRELTEKKEEISTLSWQASLRRINSVSTDARGAVMNYSLSPRQHRTNTMT</sequence>
<dbReference type="GO" id="GO:0016020">
    <property type="term" value="C:membrane"/>
    <property type="evidence" value="ECO:0007669"/>
    <property type="project" value="UniProtKB-SubCell"/>
</dbReference>